<name>A0A9N9E1M6_9GLOM</name>
<evidence type="ECO:0000313" key="3">
    <source>
        <dbReference type="Proteomes" id="UP000789739"/>
    </source>
</evidence>
<comment type="caution">
    <text evidence="2">The sequence shown here is derived from an EMBL/GenBank/DDBJ whole genome shotgun (WGS) entry which is preliminary data.</text>
</comment>
<reference evidence="2" key="1">
    <citation type="submission" date="2021-06" db="EMBL/GenBank/DDBJ databases">
        <authorList>
            <person name="Kallberg Y."/>
            <person name="Tangrot J."/>
            <person name="Rosling A."/>
        </authorList>
    </citation>
    <scope>NUCLEOTIDE SEQUENCE</scope>
    <source>
        <strain evidence="2">BR232B</strain>
    </source>
</reference>
<dbReference type="EMBL" id="CAJVPI010003719">
    <property type="protein sequence ID" value="CAG8661456.1"/>
    <property type="molecule type" value="Genomic_DNA"/>
</dbReference>
<feature type="non-terminal residue" evidence="2">
    <location>
        <position position="282"/>
    </location>
</feature>
<proteinExistence type="predicted"/>
<dbReference type="Proteomes" id="UP000789739">
    <property type="component" value="Unassembled WGS sequence"/>
</dbReference>
<organism evidence="2 3">
    <name type="scientific">Paraglomus brasilianum</name>
    <dbReference type="NCBI Taxonomy" id="144538"/>
    <lineage>
        <taxon>Eukaryota</taxon>
        <taxon>Fungi</taxon>
        <taxon>Fungi incertae sedis</taxon>
        <taxon>Mucoromycota</taxon>
        <taxon>Glomeromycotina</taxon>
        <taxon>Glomeromycetes</taxon>
        <taxon>Paraglomerales</taxon>
        <taxon>Paraglomeraceae</taxon>
        <taxon>Paraglomus</taxon>
    </lineage>
</organism>
<protein>
    <submittedName>
        <fullName evidence="2">3184_t:CDS:1</fullName>
    </submittedName>
</protein>
<feature type="compositionally biased region" description="Basic and acidic residues" evidence="1">
    <location>
        <begin position="21"/>
        <end position="31"/>
    </location>
</feature>
<accession>A0A9N9E1M6</accession>
<gene>
    <name evidence="2" type="ORF">PBRASI_LOCUS10806</name>
</gene>
<sequence>SLAPEIFKLDSKKTPMQTRQSRQDDTNEYETKVQSITYRKEKAQEVFSSTPVTTSTPAITSIQAITSMPIAISSKHCKSAAAVPALSSTTMPSVATSSASTLSASTSSAVRSSSAASVTTMSKLKSKPTSSHHPFFKENVTIYEAAGWLSELEQTSLLELATRRKGIFSKAGRVFSDFRDKFNKALRTLVKNYNNLAEEVEVSEFIDDNVWQLVLSSHLDATKKMELMDDHHILFKLREFVQAAFAIHLHGESDASLAVKGLDYITINLKIPTQLNIVSEMD</sequence>
<evidence type="ECO:0000256" key="1">
    <source>
        <dbReference type="SAM" id="MobiDB-lite"/>
    </source>
</evidence>
<feature type="region of interest" description="Disordered" evidence="1">
    <location>
        <begin position="1"/>
        <end position="31"/>
    </location>
</feature>
<dbReference type="AlphaFoldDB" id="A0A9N9E1M6"/>
<keyword evidence="3" id="KW-1185">Reference proteome</keyword>
<dbReference type="OrthoDB" id="2316845at2759"/>
<evidence type="ECO:0000313" key="2">
    <source>
        <dbReference type="EMBL" id="CAG8661456.1"/>
    </source>
</evidence>
<feature type="non-terminal residue" evidence="2">
    <location>
        <position position="1"/>
    </location>
</feature>